<comment type="caution">
    <text evidence="3">The sequence shown here is derived from an EMBL/GenBank/DDBJ whole genome shotgun (WGS) entry which is preliminary data.</text>
</comment>
<evidence type="ECO:0000256" key="1">
    <source>
        <dbReference type="SAM" id="MobiDB-lite"/>
    </source>
</evidence>
<dbReference type="EMBL" id="PGCJ01000662">
    <property type="protein sequence ID" value="PLW24957.1"/>
    <property type="molecule type" value="Genomic_DNA"/>
</dbReference>
<feature type="region of interest" description="Disordered" evidence="1">
    <location>
        <begin position="439"/>
        <end position="491"/>
    </location>
</feature>
<dbReference type="Pfam" id="PF22936">
    <property type="entry name" value="Pol_BBD"/>
    <property type="match status" value="1"/>
</dbReference>
<reference evidence="3 4" key="1">
    <citation type="submission" date="2017-11" db="EMBL/GenBank/DDBJ databases">
        <title>De novo assembly and phasing of dikaryotic genomes from two isolates of Puccinia coronata f. sp. avenae, the causal agent of oat crown rust.</title>
        <authorList>
            <person name="Miller M.E."/>
            <person name="Zhang Y."/>
            <person name="Omidvar V."/>
            <person name="Sperschneider J."/>
            <person name="Schwessinger B."/>
            <person name="Raley C."/>
            <person name="Palmer J.M."/>
            <person name="Garnica D."/>
            <person name="Upadhyaya N."/>
            <person name="Rathjen J."/>
            <person name="Taylor J.M."/>
            <person name="Park R.F."/>
            <person name="Dodds P.N."/>
            <person name="Hirsch C.D."/>
            <person name="Kianian S.F."/>
            <person name="Figueroa M."/>
        </authorList>
    </citation>
    <scope>NUCLEOTIDE SEQUENCE [LARGE SCALE GENOMIC DNA]</scope>
    <source>
        <strain evidence="3">12NC29</strain>
    </source>
</reference>
<proteinExistence type="predicted"/>
<sequence>MVSEALLDPLELSGWIPDFQKAVPHPDPIRGLVGCCGFCGVRIGTLTVISDQKYPAALRNACQAGLKITNKYYSLTDTSPLYRIAILLHPSFRDKYFKLANWEPEWIAEAIRLARDMWISHYKPRPTPSTSTTPTPTPPSSRPITSMLAGLSNAAAAQGGNSLSDAFDSWLSGALVLDGDQPVNPLKWWIQQKRTGNTHGGLVHMALDVLGCPCGGYPQVPAKSTRSTRQAVPGAVSGVWFWGKKHPVPGCERVPGSAGAIPIAYTTGAVCFASMGFQNGRRSPNVLGQRCYSVLQSIGKPFWFPIDRRTTIQLFSQRTWETLRMPSSHRFENHSVFKSLGERQDNTFPERSTTPTVLEATLYIDLLTFGAFKSQRTCSGLPEGSLHCLPPHRPNQTRRGGRTQRTFCEPEAQRSENAGVHPRCSRILRKLQQLVFMKETRSIPSKNPEPKVKDKGVSAFKNDSSGSKTKRPKPANPCDRGKHNPLAYHPAWRCHKSSKEEREALKPKETESHLTKTSILLDDEDEIEYAEVFAYIGDVSVGLNPILDSGASHHMVNDQSVFNKTRDVNINIFTGGVKQQINATAAGEVLVRNNSSTVILLKNVLLVPNLHQPLISMNQLLKG</sequence>
<evidence type="ECO:0000313" key="4">
    <source>
        <dbReference type="Proteomes" id="UP000235388"/>
    </source>
</evidence>
<gene>
    <name evidence="3" type="ORF">PCANC_28424</name>
</gene>
<evidence type="ECO:0000259" key="2">
    <source>
        <dbReference type="Pfam" id="PF22936"/>
    </source>
</evidence>
<evidence type="ECO:0000313" key="3">
    <source>
        <dbReference type="EMBL" id="PLW24957.1"/>
    </source>
</evidence>
<dbReference type="Proteomes" id="UP000235388">
    <property type="component" value="Unassembled WGS sequence"/>
</dbReference>
<feature type="region of interest" description="Disordered" evidence="1">
    <location>
        <begin position="124"/>
        <end position="144"/>
    </location>
</feature>
<feature type="domain" description="Retrovirus-related Pol polyprotein from transposon TNT 1-94-like beta-barrel" evidence="2">
    <location>
        <begin position="546"/>
        <end position="621"/>
    </location>
</feature>
<accession>A0A2N5THG7</accession>
<protein>
    <recommendedName>
        <fullName evidence="2">Retrovirus-related Pol polyprotein from transposon TNT 1-94-like beta-barrel domain-containing protein</fullName>
    </recommendedName>
</protein>
<dbReference type="SUPFAM" id="SSF53098">
    <property type="entry name" value="Ribonuclease H-like"/>
    <property type="match status" value="1"/>
</dbReference>
<dbReference type="AlphaFoldDB" id="A0A2N5THG7"/>
<keyword evidence="4" id="KW-1185">Reference proteome</keyword>
<organism evidence="3 4">
    <name type="scientific">Puccinia coronata f. sp. avenae</name>
    <dbReference type="NCBI Taxonomy" id="200324"/>
    <lineage>
        <taxon>Eukaryota</taxon>
        <taxon>Fungi</taxon>
        <taxon>Dikarya</taxon>
        <taxon>Basidiomycota</taxon>
        <taxon>Pucciniomycotina</taxon>
        <taxon>Pucciniomycetes</taxon>
        <taxon>Pucciniales</taxon>
        <taxon>Pucciniaceae</taxon>
        <taxon>Puccinia</taxon>
    </lineage>
</organism>
<dbReference type="InterPro" id="IPR054722">
    <property type="entry name" value="PolX-like_BBD"/>
</dbReference>
<name>A0A2N5THG7_9BASI</name>
<dbReference type="OrthoDB" id="3359487at2759"/>
<dbReference type="InterPro" id="IPR012337">
    <property type="entry name" value="RNaseH-like_sf"/>
</dbReference>